<feature type="chain" id="PRO_5019203321" evidence="2">
    <location>
        <begin position="23"/>
        <end position="174"/>
    </location>
</feature>
<keyword evidence="2" id="KW-0732">Signal</keyword>
<evidence type="ECO:0000313" key="3">
    <source>
        <dbReference type="EMBL" id="VEU55161.1"/>
    </source>
</evidence>
<dbReference type="OrthoDB" id="398775at2"/>
<dbReference type="EMBL" id="LR214940">
    <property type="protein sequence ID" value="VEU55161.1"/>
    <property type="molecule type" value="Genomic_DNA"/>
</dbReference>
<dbReference type="Proteomes" id="UP000290482">
    <property type="component" value="Chromosome"/>
</dbReference>
<dbReference type="AlphaFoldDB" id="A0A448ZVK5"/>
<dbReference type="KEGG" id="mob:NCTC10112_00041"/>
<protein>
    <submittedName>
        <fullName evidence="3">Uncharacterized protein</fullName>
    </submittedName>
</protein>
<dbReference type="NCBIfam" id="NF045957">
    <property type="entry name" value="MHO_1590_dom"/>
    <property type="match status" value="1"/>
</dbReference>
<feature type="signal peptide" evidence="2">
    <location>
        <begin position="1"/>
        <end position="22"/>
    </location>
</feature>
<organism evidence="3 4">
    <name type="scientific">Metamycoplasma orale</name>
    <name type="common">Mycoplasma orale</name>
    <dbReference type="NCBI Taxonomy" id="2121"/>
    <lineage>
        <taxon>Bacteria</taxon>
        <taxon>Bacillati</taxon>
        <taxon>Mycoplasmatota</taxon>
        <taxon>Mycoplasmoidales</taxon>
        <taxon>Metamycoplasmataceae</taxon>
        <taxon>Metamycoplasma</taxon>
    </lineage>
</organism>
<evidence type="ECO:0000256" key="2">
    <source>
        <dbReference type="SAM" id="SignalP"/>
    </source>
</evidence>
<gene>
    <name evidence="3" type="ORF">NCTC10112_00041</name>
</gene>
<keyword evidence="4" id="KW-1185">Reference proteome</keyword>
<evidence type="ECO:0000313" key="4">
    <source>
        <dbReference type="Proteomes" id="UP000290482"/>
    </source>
</evidence>
<dbReference type="RefSeq" id="WP_022935900.1">
    <property type="nucleotide sequence ID" value="NZ_LR214940.1"/>
</dbReference>
<evidence type="ECO:0000256" key="1">
    <source>
        <dbReference type="SAM" id="MobiDB-lite"/>
    </source>
</evidence>
<accession>A0A448ZVK5</accession>
<proteinExistence type="predicted"/>
<sequence length="174" mass="20095">MTINKKILLVSSLSIISIAAIAGASAAILLKIKKDKNVEKSQSNEIEENKKDTNGSSNSNNKQDEKNDSPIYSKKPNEIYDDKTLEEINGDEVFPIVDQKEYYDQLNYKDGQGWIDDNMVEYMIKDIISRITVTDGMIKYSFNRIDNQNVDLYFIWFNKTKKAFRNYRISINTI</sequence>
<reference evidence="3 4" key="1">
    <citation type="submission" date="2019-01" db="EMBL/GenBank/DDBJ databases">
        <authorList>
            <consortium name="Pathogen Informatics"/>
        </authorList>
    </citation>
    <scope>NUCLEOTIDE SEQUENCE [LARGE SCALE GENOMIC DNA]</scope>
    <source>
        <strain evidence="3 4">NCTC10112</strain>
    </source>
</reference>
<feature type="region of interest" description="Disordered" evidence="1">
    <location>
        <begin position="40"/>
        <end position="78"/>
    </location>
</feature>
<name>A0A448ZVK5_METOS</name>